<feature type="chain" id="PRO_5001701186" evidence="1">
    <location>
        <begin position="28"/>
        <end position="236"/>
    </location>
</feature>
<reference evidence="2 3" key="1">
    <citation type="journal article" date="2014" name="BMC Genomics">
        <title>Genome sequencing of four Aureobasidium pullulans varieties: biotechnological potential, stress tolerance, and description of new species.</title>
        <authorList>
            <person name="Gostin Ar C."/>
            <person name="Ohm R.A."/>
            <person name="Kogej T."/>
            <person name="Sonjak S."/>
            <person name="Turk M."/>
            <person name="Zajc J."/>
            <person name="Zalar P."/>
            <person name="Grube M."/>
            <person name="Sun H."/>
            <person name="Han J."/>
            <person name="Sharma A."/>
            <person name="Chiniquy J."/>
            <person name="Ngan C.Y."/>
            <person name="Lipzen A."/>
            <person name="Barry K."/>
            <person name="Grigoriev I.V."/>
            <person name="Gunde-Cimerman N."/>
        </authorList>
    </citation>
    <scope>NUCLEOTIDE SEQUENCE [LARGE SCALE GENOMIC DNA]</scope>
    <source>
        <strain evidence="2 3">CBS 110374</strain>
    </source>
</reference>
<evidence type="ECO:0000313" key="3">
    <source>
        <dbReference type="Proteomes" id="UP000030672"/>
    </source>
</evidence>
<dbReference type="AlphaFoldDB" id="A0A074W5P8"/>
<name>A0A074W5P8_AURM1</name>
<accession>A0A074W5P8</accession>
<sequence length="236" mass="24948">LQFNMITSIPLLTLLFLLMSASALVRATCNNFTLEGEPYTLPGPTLYIISSGVVCKGKQNCTILAGGYITANRLLNNSSPDDSVNNNLFTLIASASNISFEKSVSDNISTVKQTFEHGTAGYVHFRPDFLCVNGIFSGCPAGSAHLPAGEVAIQACTPDARNNNDHISGTMSKVLSDEATAKDLSCNPANVSSAADAPNKACDKHNKFYASDARKSVIIETTTVALALFGCFGALR</sequence>
<dbReference type="EMBL" id="KL584865">
    <property type="protein sequence ID" value="KEQ57901.1"/>
    <property type="molecule type" value="Genomic_DNA"/>
</dbReference>
<evidence type="ECO:0000313" key="2">
    <source>
        <dbReference type="EMBL" id="KEQ57901.1"/>
    </source>
</evidence>
<keyword evidence="3" id="KW-1185">Reference proteome</keyword>
<dbReference type="HOGENOM" id="CLU_093898_0_0_1"/>
<feature type="non-terminal residue" evidence="2">
    <location>
        <position position="1"/>
    </location>
</feature>
<evidence type="ECO:0000256" key="1">
    <source>
        <dbReference type="SAM" id="SignalP"/>
    </source>
</evidence>
<dbReference type="Pfam" id="PF19535">
    <property type="entry name" value="DUF6060"/>
    <property type="match status" value="1"/>
</dbReference>
<keyword evidence="1" id="KW-0732">Signal</keyword>
<dbReference type="RefSeq" id="XP_040874925.1">
    <property type="nucleotide sequence ID" value="XM_041023788.1"/>
</dbReference>
<protein>
    <submittedName>
        <fullName evidence="2">Uncharacterized protein</fullName>
    </submittedName>
</protein>
<proteinExistence type="predicted"/>
<gene>
    <name evidence="2" type="ORF">M437DRAFT_60648</name>
</gene>
<dbReference type="InterPro" id="IPR045702">
    <property type="entry name" value="DUF6060"/>
</dbReference>
<feature type="signal peptide" evidence="1">
    <location>
        <begin position="1"/>
        <end position="27"/>
    </location>
</feature>
<dbReference type="GeneID" id="63917161"/>
<organism evidence="2 3">
    <name type="scientific">Aureobasidium melanogenum (strain CBS 110374)</name>
    <name type="common">Aureobasidium pullulans var. melanogenum</name>
    <dbReference type="NCBI Taxonomy" id="1043003"/>
    <lineage>
        <taxon>Eukaryota</taxon>
        <taxon>Fungi</taxon>
        <taxon>Dikarya</taxon>
        <taxon>Ascomycota</taxon>
        <taxon>Pezizomycotina</taxon>
        <taxon>Dothideomycetes</taxon>
        <taxon>Dothideomycetidae</taxon>
        <taxon>Dothideales</taxon>
        <taxon>Saccotheciaceae</taxon>
        <taxon>Aureobasidium</taxon>
    </lineage>
</organism>
<dbReference type="Proteomes" id="UP000030672">
    <property type="component" value="Unassembled WGS sequence"/>
</dbReference>